<reference evidence="1 2" key="1">
    <citation type="submission" date="2024-04" db="EMBL/GenBank/DDBJ databases">
        <authorList>
            <person name="Fracassetti M."/>
        </authorList>
    </citation>
    <scope>NUCLEOTIDE SEQUENCE [LARGE SCALE GENOMIC DNA]</scope>
</reference>
<keyword evidence="2" id="KW-1185">Reference proteome</keyword>
<dbReference type="AlphaFoldDB" id="A0AAV2GWJ0"/>
<name>A0AAV2GWJ0_9ROSI</name>
<sequence length="149" mass="17112">MVSITIRVYSLQISMQARLIVTMIPPGLLIWCELGTWFSNNHGIFHYGLPTPLLNYLRKARDHMPNTTTIKKEDMEVDIEVLQDLVTTFNSMMENLGDTTSDYGEDCERWDIKLAVEFKEGQRRIISSILSSCDDGIRLLQTHLQKCTS</sequence>
<gene>
    <name evidence="1" type="ORF">LTRI10_LOCUS54242</name>
</gene>
<accession>A0AAV2GWJ0</accession>
<organism evidence="1 2">
    <name type="scientific">Linum trigynum</name>
    <dbReference type="NCBI Taxonomy" id="586398"/>
    <lineage>
        <taxon>Eukaryota</taxon>
        <taxon>Viridiplantae</taxon>
        <taxon>Streptophyta</taxon>
        <taxon>Embryophyta</taxon>
        <taxon>Tracheophyta</taxon>
        <taxon>Spermatophyta</taxon>
        <taxon>Magnoliopsida</taxon>
        <taxon>eudicotyledons</taxon>
        <taxon>Gunneridae</taxon>
        <taxon>Pentapetalae</taxon>
        <taxon>rosids</taxon>
        <taxon>fabids</taxon>
        <taxon>Malpighiales</taxon>
        <taxon>Linaceae</taxon>
        <taxon>Linum</taxon>
    </lineage>
</organism>
<dbReference type="EMBL" id="OZ034822">
    <property type="protein sequence ID" value="CAL1415121.1"/>
    <property type="molecule type" value="Genomic_DNA"/>
</dbReference>
<dbReference type="Proteomes" id="UP001497516">
    <property type="component" value="Chromosome 9"/>
</dbReference>
<evidence type="ECO:0000313" key="1">
    <source>
        <dbReference type="EMBL" id="CAL1415121.1"/>
    </source>
</evidence>
<evidence type="ECO:0000313" key="2">
    <source>
        <dbReference type="Proteomes" id="UP001497516"/>
    </source>
</evidence>
<proteinExistence type="predicted"/>
<protein>
    <submittedName>
        <fullName evidence="1">Uncharacterized protein</fullName>
    </submittedName>
</protein>